<dbReference type="Proteomes" id="UP000316343">
    <property type="component" value="Unassembled WGS sequence"/>
</dbReference>
<feature type="transmembrane region" description="Helical" evidence="1">
    <location>
        <begin position="91"/>
        <end position="109"/>
    </location>
</feature>
<reference evidence="2 3" key="1">
    <citation type="submission" date="2019-06" db="EMBL/GenBank/DDBJ databases">
        <title>Erythrobacter insulae sp. nov., isolated from a tidal flat.</title>
        <authorList>
            <person name="Yoon J.-H."/>
        </authorList>
    </citation>
    <scope>NUCLEOTIDE SEQUENCE [LARGE SCALE GENOMIC DNA]</scope>
    <source>
        <strain evidence="2 3">JBTF-M21</strain>
    </source>
</reference>
<comment type="caution">
    <text evidence="2">The sequence shown here is derived from an EMBL/GenBank/DDBJ whole genome shotgun (WGS) entry which is preliminary data.</text>
</comment>
<keyword evidence="3" id="KW-1185">Reference proteome</keyword>
<feature type="transmembrane region" description="Helical" evidence="1">
    <location>
        <begin position="129"/>
        <end position="147"/>
    </location>
</feature>
<name>A0A547P6Y0_9SPHN</name>
<protein>
    <recommendedName>
        <fullName evidence="4">DUF5671 domain-containing protein</fullName>
    </recommendedName>
</protein>
<evidence type="ECO:0000313" key="2">
    <source>
        <dbReference type="EMBL" id="TRD09896.1"/>
    </source>
</evidence>
<dbReference type="EMBL" id="VHJK01000002">
    <property type="protein sequence ID" value="TRD09896.1"/>
    <property type="molecule type" value="Genomic_DNA"/>
</dbReference>
<feature type="transmembrane region" description="Helical" evidence="1">
    <location>
        <begin position="48"/>
        <end position="70"/>
    </location>
</feature>
<dbReference type="AlphaFoldDB" id="A0A547P6Y0"/>
<feature type="transmembrane region" description="Helical" evidence="1">
    <location>
        <begin position="168"/>
        <end position="185"/>
    </location>
</feature>
<evidence type="ECO:0000256" key="1">
    <source>
        <dbReference type="SAM" id="Phobius"/>
    </source>
</evidence>
<organism evidence="2 3">
    <name type="scientific">Erythrobacter insulae</name>
    <dbReference type="NCBI Taxonomy" id="2584124"/>
    <lineage>
        <taxon>Bacteria</taxon>
        <taxon>Pseudomonadati</taxon>
        <taxon>Pseudomonadota</taxon>
        <taxon>Alphaproteobacteria</taxon>
        <taxon>Sphingomonadales</taxon>
        <taxon>Erythrobacteraceae</taxon>
        <taxon>Erythrobacter/Porphyrobacter group</taxon>
        <taxon>Erythrobacter</taxon>
    </lineage>
</organism>
<accession>A0A547P6Y0</accession>
<feature type="transmembrane region" description="Helical" evidence="1">
    <location>
        <begin position="17"/>
        <end position="42"/>
    </location>
</feature>
<feature type="transmembrane region" description="Helical" evidence="1">
    <location>
        <begin position="191"/>
        <end position="207"/>
    </location>
</feature>
<evidence type="ECO:0008006" key="4">
    <source>
        <dbReference type="Google" id="ProtNLM"/>
    </source>
</evidence>
<keyword evidence="1" id="KW-1133">Transmembrane helix</keyword>
<proteinExistence type="predicted"/>
<keyword evidence="1" id="KW-0812">Transmembrane</keyword>
<dbReference type="OrthoDB" id="7408924at2"/>
<sequence>MTQTDYDDAPKNGLGRAVLLTLGAIAVLFLSGVLIGFAMAAIEDGNASVKVFGILAVIIALLAASLYGSWKVWIKDRPEMIAQSERKSRNLMFALAGVGVVIGVIFSVFEGPNSNALFSNEPISGTLATAVLLFWLVFVPVLSWIWWKTVDEHEASVYRESASISLHVYVFIAPSWWLAARAGWVPEQDPMIVLAIVFIVWSIAWIYRKYV</sequence>
<gene>
    <name evidence="2" type="ORF">FGU71_12870</name>
</gene>
<evidence type="ECO:0000313" key="3">
    <source>
        <dbReference type="Proteomes" id="UP000316343"/>
    </source>
</evidence>
<dbReference type="RefSeq" id="WP_142789186.1">
    <property type="nucleotide sequence ID" value="NZ_VHJK01000002.1"/>
</dbReference>
<keyword evidence="1" id="KW-0472">Membrane</keyword>